<reference evidence="16 17" key="1">
    <citation type="submission" date="2018-11" db="EMBL/GenBank/DDBJ databases">
        <title>Genomic Encyclopedia of Type Strains, Phase IV (KMG-IV): sequencing the most valuable type-strain genomes for metagenomic binning, comparative biology and taxonomic classification.</title>
        <authorList>
            <person name="Goeker M."/>
        </authorList>
    </citation>
    <scope>NUCLEOTIDE SEQUENCE [LARGE SCALE GENOMIC DNA]</scope>
    <source>
        <strain evidence="16 17">DSM 21945</strain>
    </source>
</reference>
<feature type="region of interest" description="Disordered" evidence="12">
    <location>
        <begin position="1280"/>
        <end position="1312"/>
    </location>
</feature>
<dbReference type="InterPro" id="IPR011096">
    <property type="entry name" value="FTP_domain"/>
</dbReference>
<dbReference type="InterPro" id="IPR050371">
    <property type="entry name" value="Fungal_virulence_M36"/>
</dbReference>
<keyword evidence="10" id="KW-0482">Metalloprotease</keyword>
<dbReference type="Gene3D" id="1.10.390.10">
    <property type="entry name" value="Neutral Protease Domain 2"/>
    <property type="match status" value="1"/>
</dbReference>
<dbReference type="Pfam" id="PF02128">
    <property type="entry name" value="Peptidase_M36"/>
    <property type="match status" value="1"/>
</dbReference>
<dbReference type="InterPro" id="IPR003137">
    <property type="entry name" value="PA_domain"/>
</dbReference>
<evidence type="ECO:0000313" key="17">
    <source>
        <dbReference type="Proteomes" id="UP000268033"/>
    </source>
</evidence>
<keyword evidence="11" id="KW-0865">Zymogen</keyword>
<dbReference type="GO" id="GO:0005615">
    <property type="term" value="C:extracellular space"/>
    <property type="evidence" value="ECO:0007669"/>
    <property type="project" value="InterPro"/>
</dbReference>
<sequence>MRSTTALTLLGALLGQHTAVAVTQTQPLSQTSRPELGTFKGYPSHIDQQLGTPTFLWLKNDSATKNKAIIDSKTSKKSDKNQLEIKAKQQIIANSRRLGIDVVSATNAKLVALHAPQGGPTIARFQQLYHGKEVFGRTLNVLLDKAQNPIALTGNFAPASQSNALVAEASAVDARQAARLAFREMTGENLSGDLQSQGAEDHRETFTLAGGNSSWQLLGQIRTKSLYFSPSETGSALIPAYQVELRAHNDKEQQAFAFIISAVDGRVLRRHNQLSDVATSYRVWADNEGKHQPYDGPVGNALLPAQGFTPQPVATEIPADQPLVTLEHGPISTNDPWLPEGATETWGNNAVAYIDLGALDGFDRYVGDIMPSMNGEQSFDFAASLSDPIGEEARKAAAVNLFYLVNWLHDDWYDNGLDETSGNAQMDNYGRGGMAGDPIFAEGQDFSGRNNANMYTPSDGSSPVMQMYLFDGVVDGELTLTNRNGLGPYAIGTSDFGPTAYDIQSEVVIGVDNSDDWGEGSYNDGCQTPYLNQTNVAGKIVMLRRGMCDFNLKAQFAQENGAIAVLIADNTDQDQPMSMGGYNPSVTIPSVSITKAAGDTLLAAMDDGPVEVHLRRKMTDRDGTLDNGVIAHEFFHYVSNRLVGDGNGLSNQQARAMGEGWSDVAALLLTVREEDSQVPGNDRFQGPYGIGLHATSNPYFGIRRAPYSTDFSVNPLTFKDIQEGQALPTSAPLAYGQDGEGNSEIHSAGEIWANTLWEFYASLLNDSRYSFDQARERMQDYLIGGLKLTPLDPTFLEARDAILAVVAATDERDWELAAKAFAKRGMGIGAQGPARYSEDLSGVVESFEADAGYFELAETKLDTGFDDGKQGYCSNDGILDAGETARLTLTLNTGGQADLSQPLMARVSSNGDASFANDGLITFPAPIVPGAQVSASTLITLGSADKGEDLQLQINFEPYGVEGVLEPAPLLLHQTVNYGLARISQVDDMETPLASQRQWQTGGVDYPFYNDWALVASADPASASGVNHLWVGLANGYSANTTLTGPVLNVSTSEPLIVEFDHWYSFEEIYQGLGEDGGVVEVSVNGSEFTNSLFLGGIFEEGGYNGAAIGNDYGPAFVGTLNQSGTSSHVRINFGYNLAGTQTRLRFRTAVNESNSTNSPTGWLVDNVAISGTTTPPFLGLVDNAPQCDNRPLHIDAGPDQQVAELDSLGQASLVTLNANLLDRDGIEDVHLRWEQIAGPTVVLDNPFSATPSFNAPPVDDDTQLSFRLTASQQGAIQEDGLTVTIMDTPPPAPTPDPQPAQPQSGGGGALSPLTALLTLITGLLARRRRVPLAPRPDQQPLAK</sequence>
<dbReference type="InterPro" id="IPR001842">
    <property type="entry name" value="Peptidase_M36"/>
</dbReference>
<evidence type="ECO:0000256" key="12">
    <source>
        <dbReference type="SAM" id="MobiDB-lite"/>
    </source>
</evidence>
<evidence type="ECO:0000256" key="11">
    <source>
        <dbReference type="ARBA" id="ARBA00023145"/>
    </source>
</evidence>
<dbReference type="SUPFAM" id="SSF52025">
    <property type="entry name" value="PA domain"/>
    <property type="match status" value="1"/>
</dbReference>
<dbReference type="Gene3D" id="3.10.170.10">
    <property type="match status" value="1"/>
</dbReference>
<evidence type="ECO:0000256" key="2">
    <source>
        <dbReference type="ARBA" id="ARBA00004613"/>
    </source>
</evidence>
<evidence type="ECO:0000256" key="8">
    <source>
        <dbReference type="ARBA" id="ARBA00022801"/>
    </source>
</evidence>
<dbReference type="NCBIfam" id="TIGR03867">
    <property type="entry name" value="MprA_tail"/>
    <property type="match status" value="1"/>
</dbReference>
<keyword evidence="7 13" id="KW-0732">Signal</keyword>
<evidence type="ECO:0000256" key="5">
    <source>
        <dbReference type="ARBA" id="ARBA00022670"/>
    </source>
</evidence>
<evidence type="ECO:0000256" key="1">
    <source>
        <dbReference type="ARBA" id="ARBA00001947"/>
    </source>
</evidence>
<dbReference type="InterPro" id="IPR013783">
    <property type="entry name" value="Ig-like_fold"/>
</dbReference>
<dbReference type="Proteomes" id="UP000268033">
    <property type="component" value="Unassembled WGS sequence"/>
</dbReference>
<evidence type="ECO:0000259" key="14">
    <source>
        <dbReference type="Pfam" id="PF02225"/>
    </source>
</evidence>
<dbReference type="GO" id="GO:0006508">
    <property type="term" value="P:proteolysis"/>
    <property type="evidence" value="ECO:0007669"/>
    <property type="project" value="UniProtKB-KW"/>
</dbReference>
<evidence type="ECO:0000259" key="15">
    <source>
        <dbReference type="Pfam" id="PF07504"/>
    </source>
</evidence>
<feature type="domain" description="FTP" evidence="15">
    <location>
        <begin position="121"/>
        <end position="156"/>
    </location>
</feature>
<feature type="domain" description="PA" evidence="14">
    <location>
        <begin position="523"/>
        <end position="601"/>
    </location>
</feature>
<dbReference type="EMBL" id="RJUL01000005">
    <property type="protein sequence ID" value="ROQ25962.1"/>
    <property type="molecule type" value="Genomic_DNA"/>
</dbReference>
<keyword evidence="17" id="KW-1185">Reference proteome</keyword>
<dbReference type="Pfam" id="PF02225">
    <property type="entry name" value="PA"/>
    <property type="match status" value="1"/>
</dbReference>
<keyword evidence="9" id="KW-0862">Zinc</keyword>
<evidence type="ECO:0000313" key="16">
    <source>
        <dbReference type="EMBL" id="ROQ25962.1"/>
    </source>
</evidence>
<dbReference type="CDD" id="cd04818">
    <property type="entry name" value="PA_subtilisin_1"/>
    <property type="match status" value="1"/>
</dbReference>
<dbReference type="Gene3D" id="2.60.40.10">
    <property type="entry name" value="Immunoglobulins"/>
    <property type="match status" value="1"/>
</dbReference>
<comment type="caution">
    <text evidence="16">The sequence shown here is derived from an EMBL/GenBank/DDBJ whole genome shotgun (WGS) entry which is preliminary data.</text>
</comment>
<gene>
    <name evidence="16" type="ORF">EDC28_105276</name>
</gene>
<evidence type="ECO:0000256" key="6">
    <source>
        <dbReference type="ARBA" id="ARBA00022723"/>
    </source>
</evidence>
<dbReference type="InterPro" id="IPR027268">
    <property type="entry name" value="Peptidase_M4/M1_CTD_sf"/>
</dbReference>
<evidence type="ECO:0000256" key="4">
    <source>
        <dbReference type="ARBA" id="ARBA00022525"/>
    </source>
</evidence>
<keyword evidence="4" id="KW-0964">Secreted</keyword>
<accession>A0A3N1P3N3</accession>
<protein>
    <submittedName>
        <fullName evidence="16">MprA protease rhombosortase-interaction domain-containing protein</fullName>
    </submittedName>
</protein>
<name>A0A3N1P3N3_9GAMM</name>
<proteinExistence type="inferred from homology"/>
<dbReference type="PANTHER" id="PTHR33478:SF1">
    <property type="entry name" value="EXTRACELLULAR METALLOPROTEINASE MEP"/>
    <property type="match status" value="1"/>
</dbReference>
<evidence type="ECO:0000256" key="3">
    <source>
        <dbReference type="ARBA" id="ARBA00006006"/>
    </source>
</evidence>
<dbReference type="GO" id="GO:0008270">
    <property type="term" value="F:zinc ion binding"/>
    <property type="evidence" value="ECO:0007669"/>
    <property type="project" value="InterPro"/>
</dbReference>
<keyword evidence="8" id="KW-0378">Hydrolase</keyword>
<feature type="signal peptide" evidence="13">
    <location>
        <begin position="1"/>
        <end position="21"/>
    </location>
</feature>
<evidence type="ECO:0000256" key="9">
    <source>
        <dbReference type="ARBA" id="ARBA00022833"/>
    </source>
</evidence>
<dbReference type="GO" id="GO:0004222">
    <property type="term" value="F:metalloendopeptidase activity"/>
    <property type="evidence" value="ECO:0007669"/>
    <property type="project" value="InterPro"/>
</dbReference>
<comment type="cofactor">
    <cofactor evidence="1">
        <name>Zn(2+)</name>
        <dbReference type="ChEBI" id="CHEBI:29105"/>
    </cofactor>
</comment>
<evidence type="ECO:0000256" key="13">
    <source>
        <dbReference type="SAM" id="SignalP"/>
    </source>
</evidence>
<keyword evidence="6" id="KW-0479">Metal-binding</keyword>
<dbReference type="Pfam" id="PF07504">
    <property type="entry name" value="FTP"/>
    <property type="match status" value="1"/>
</dbReference>
<dbReference type="InterPro" id="IPR021206">
    <property type="entry name" value="MprA_tail"/>
</dbReference>
<evidence type="ECO:0000256" key="7">
    <source>
        <dbReference type="ARBA" id="ARBA00022729"/>
    </source>
</evidence>
<dbReference type="Gene3D" id="3.50.30.30">
    <property type="match status" value="1"/>
</dbReference>
<organism evidence="16 17">
    <name type="scientific">Gallaecimonas pentaromativorans</name>
    <dbReference type="NCBI Taxonomy" id="584787"/>
    <lineage>
        <taxon>Bacteria</taxon>
        <taxon>Pseudomonadati</taxon>
        <taxon>Pseudomonadota</taxon>
        <taxon>Gammaproteobacteria</taxon>
        <taxon>Enterobacterales</taxon>
        <taxon>Gallaecimonadaceae</taxon>
        <taxon>Gallaecimonas</taxon>
    </lineage>
</organism>
<feature type="compositionally biased region" description="Pro residues" evidence="12">
    <location>
        <begin position="1289"/>
        <end position="1301"/>
    </location>
</feature>
<feature type="chain" id="PRO_5018193229" evidence="13">
    <location>
        <begin position="22"/>
        <end position="1344"/>
    </location>
</feature>
<dbReference type="SUPFAM" id="SSF55486">
    <property type="entry name" value="Metalloproteases ('zincins'), catalytic domain"/>
    <property type="match status" value="1"/>
</dbReference>
<keyword evidence="5 16" id="KW-0645">Protease</keyword>
<dbReference type="PANTHER" id="PTHR33478">
    <property type="entry name" value="EXTRACELLULAR METALLOPROTEINASE MEP"/>
    <property type="match status" value="1"/>
</dbReference>
<dbReference type="InterPro" id="IPR046450">
    <property type="entry name" value="PA_dom_sf"/>
</dbReference>
<comment type="similarity">
    <text evidence="3">Belongs to the peptidase M36 family.</text>
</comment>
<comment type="subcellular location">
    <subcellularLocation>
        <location evidence="2">Secreted</location>
    </subcellularLocation>
</comment>
<evidence type="ECO:0000256" key="10">
    <source>
        <dbReference type="ARBA" id="ARBA00023049"/>
    </source>
</evidence>